<dbReference type="Gene3D" id="3.20.20.190">
    <property type="entry name" value="Phosphatidylinositol (PI) phosphodiesterase"/>
    <property type="match status" value="1"/>
</dbReference>
<dbReference type="PANTHER" id="PTHR46211:SF8">
    <property type="entry name" value="PHOSPHODIESTERASE"/>
    <property type="match status" value="1"/>
</dbReference>
<feature type="transmembrane region" description="Helical" evidence="1">
    <location>
        <begin position="12"/>
        <end position="45"/>
    </location>
</feature>
<dbReference type="InterPro" id="IPR017946">
    <property type="entry name" value="PLC-like_Pdiesterase_TIM-brl"/>
</dbReference>
<evidence type="ECO:0000256" key="1">
    <source>
        <dbReference type="SAM" id="Phobius"/>
    </source>
</evidence>
<evidence type="ECO:0000313" key="3">
    <source>
        <dbReference type="EMBL" id="KRK80934.1"/>
    </source>
</evidence>
<dbReference type="AlphaFoldDB" id="A0A0R1KB66"/>
<dbReference type="PANTHER" id="PTHR46211">
    <property type="entry name" value="GLYCEROPHOSPHORYL DIESTER PHOSPHODIESTERASE"/>
    <property type="match status" value="1"/>
</dbReference>
<dbReference type="PATRIC" id="fig|1423775.4.peg.1098"/>
<dbReference type="Pfam" id="PF03009">
    <property type="entry name" value="GDPD"/>
    <property type="match status" value="1"/>
</dbReference>
<reference evidence="3 4" key="1">
    <citation type="journal article" date="2015" name="Genome Announc.">
        <title>Expanding the biotechnology potential of lactobacilli through comparative genomics of 213 strains and associated genera.</title>
        <authorList>
            <person name="Sun Z."/>
            <person name="Harris H.M."/>
            <person name="McCann A."/>
            <person name="Guo C."/>
            <person name="Argimon S."/>
            <person name="Zhang W."/>
            <person name="Yang X."/>
            <person name="Jeffery I.B."/>
            <person name="Cooney J.C."/>
            <person name="Kagawa T.F."/>
            <person name="Liu W."/>
            <person name="Song Y."/>
            <person name="Salvetti E."/>
            <person name="Wrobel A."/>
            <person name="Rasinkangas P."/>
            <person name="Parkhill J."/>
            <person name="Rea M.C."/>
            <person name="O'Sullivan O."/>
            <person name="Ritari J."/>
            <person name="Douillard F.P."/>
            <person name="Paul Ross R."/>
            <person name="Yang R."/>
            <person name="Briner A.E."/>
            <person name="Felis G.E."/>
            <person name="de Vos W.M."/>
            <person name="Barrangou R."/>
            <person name="Klaenhammer T.R."/>
            <person name="Caufield P.W."/>
            <person name="Cui Y."/>
            <person name="Zhang H."/>
            <person name="O'Toole P.W."/>
        </authorList>
    </citation>
    <scope>NUCLEOTIDE SEQUENCE [LARGE SCALE GENOMIC DNA]</scope>
    <source>
        <strain evidence="3 4">DSM 19682</strain>
    </source>
</reference>
<accession>A0A0R1KB66</accession>
<dbReference type="CDD" id="cd08579">
    <property type="entry name" value="GDPD_memb_like"/>
    <property type="match status" value="1"/>
</dbReference>
<dbReference type="InterPro" id="IPR030395">
    <property type="entry name" value="GP_PDE_dom"/>
</dbReference>
<gene>
    <name evidence="3" type="ORF">FD03_GL001069</name>
</gene>
<feature type="transmembrane region" description="Helical" evidence="1">
    <location>
        <begin position="254"/>
        <end position="275"/>
    </location>
</feature>
<dbReference type="eggNOG" id="COG0584">
    <property type="taxonomic scope" value="Bacteria"/>
</dbReference>
<dbReference type="SUPFAM" id="SSF51695">
    <property type="entry name" value="PLC-like phosphodiesterases"/>
    <property type="match status" value="1"/>
</dbReference>
<protein>
    <submittedName>
        <fullName evidence="3">Glycerophosphoryl diester phosphodiesterase, membrane domain-containing protein</fullName>
    </submittedName>
</protein>
<dbReference type="Pfam" id="PF10110">
    <property type="entry name" value="GPDPase_memb"/>
    <property type="match status" value="1"/>
</dbReference>
<feature type="transmembrane region" description="Helical" evidence="1">
    <location>
        <begin position="115"/>
        <end position="145"/>
    </location>
</feature>
<proteinExistence type="predicted"/>
<dbReference type="InterPro" id="IPR018476">
    <property type="entry name" value="GlyceroP-diester-Pdiesterase_M"/>
</dbReference>
<dbReference type="Proteomes" id="UP000051248">
    <property type="component" value="Unassembled WGS sequence"/>
</dbReference>
<dbReference type="GO" id="GO:0008081">
    <property type="term" value="F:phosphoric diester hydrolase activity"/>
    <property type="evidence" value="ECO:0007669"/>
    <property type="project" value="InterPro"/>
</dbReference>
<dbReference type="eggNOG" id="COG4781">
    <property type="taxonomic scope" value="Bacteria"/>
</dbReference>
<keyword evidence="1" id="KW-0472">Membrane</keyword>
<evidence type="ECO:0000313" key="4">
    <source>
        <dbReference type="Proteomes" id="UP000051248"/>
    </source>
</evidence>
<feature type="transmembrane region" description="Helical" evidence="1">
    <location>
        <begin position="207"/>
        <end position="234"/>
    </location>
</feature>
<dbReference type="PROSITE" id="PS51704">
    <property type="entry name" value="GP_PDE"/>
    <property type="match status" value="1"/>
</dbReference>
<feature type="domain" description="GP-PDE" evidence="2">
    <location>
        <begin position="283"/>
        <end position="512"/>
    </location>
</feature>
<dbReference type="GO" id="GO:0006629">
    <property type="term" value="P:lipid metabolic process"/>
    <property type="evidence" value="ECO:0007669"/>
    <property type="project" value="InterPro"/>
</dbReference>
<organism evidence="3 4">
    <name type="scientific">Companilactobacillus nodensis DSM 19682 = JCM 14932 = NBRC 107160</name>
    <dbReference type="NCBI Taxonomy" id="1423775"/>
    <lineage>
        <taxon>Bacteria</taxon>
        <taxon>Bacillati</taxon>
        <taxon>Bacillota</taxon>
        <taxon>Bacilli</taxon>
        <taxon>Lactobacillales</taxon>
        <taxon>Lactobacillaceae</taxon>
        <taxon>Companilactobacillus</taxon>
    </lineage>
</organism>
<feature type="transmembrane region" description="Helical" evidence="1">
    <location>
        <begin position="166"/>
        <end position="187"/>
    </location>
</feature>
<keyword evidence="1" id="KW-1133">Transmembrane helix</keyword>
<keyword evidence="4" id="KW-1185">Reference proteome</keyword>
<keyword evidence="1" id="KW-0812">Transmembrane</keyword>
<comment type="caution">
    <text evidence="3">The sequence shown here is derived from an EMBL/GenBank/DDBJ whole genome shotgun (WGS) entry which is preliminary data.</text>
</comment>
<dbReference type="STRING" id="1423775.FD03_GL001069"/>
<feature type="transmembrane region" description="Helical" evidence="1">
    <location>
        <begin position="74"/>
        <end position="95"/>
    </location>
</feature>
<sequence length="536" mass="61781">MLSIIAKRPLVFIGLILILLLILLLVLLLILLLVFSQFALVLLSFQAIKSRANLHWRDYLKTIFREIASLPFKAFGFFLLYFLIITPFASVGFSSNLLSKVKVPEFLLDWLFQEHLVWGMTLMILYVIIFYIGIRWLFVLPLMIFDNRTVKNAIKQSWRMTRNKTLYYLIAFLCVFAAITITMYFLFGVILAGQWSFDHITKISFPIAIINLTLVQLINILTSIYGTSLSTLIILNQTKTQYIQNKRKIHSHRWFWLGLAVVTIISFMSYDTMYFKGWLMERPATISHRGVDNGNGVQNSISALKATSKEKPTYIEMDVQETKDHQYVVYHDNTLKGLAGIKKRPSQMTLSQLQNVEIHENGRTAHIASFDDYLQTATKLHQKLLVEFKSVSGNSDDFVKNFAQKYGKQLDHNGDMVHSLKYSYIEQSKRYMPRVAADYILSFNLTGVPISDADGFTMEYTTLNSNFVDNAHAINKKVYAWTVNDTSAMSQMMFLDVDGIITDNLSDLKTEIRSNFDQAGYAKRIWNFILQMQSPF</sequence>
<dbReference type="EMBL" id="AZDZ01000002">
    <property type="protein sequence ID" value="KRK80934.1"/>
    <property type="molecule type" value="Genomic_DNA"/>
</dbReference>
<name>A0A0R1KB66_9LACO</name>
<evidence type="ECO:0000259" key="2">
    <source>
        <dbReference type="PROSITE" id="PS51704"/>
    </source>
</evidence>